<keyword evidence="2 7" id="KW-0813">Transport</keyword>
<keyword evidence="11" id="KW-1185">Reference proteome</keyword>
<dbReference type="RefSeq" id="WP_110124908.1">
    <property type="nucleotide sequence ID" value="NZ_QHLY01000003.1"/>
</dbReference>
<feature type="transmembrane region" description="Helical" evidence="7">
    <location>
        <begin position="132"/>
        <end position="150"/>
    </location>
</feature>
<dbReference type="OrthoDB" id="3173654at2"/>
<evidence type="ECO:0000256" key="6">
    <source>
        <dbReference type="ARBA" id="ARBA00023136"/>
    </source>
</evidence>
<evidence type="ECO:0000256" key="5">
    <source>
        <dbReference type="ARBA" id="ARBA00022989"/>
    </source>
</evidence>
<evidence type="ECO:0000256" key="2">
    <source>
        <dbReference type="ARBA" id="ARBA00022448"/>
    </source>
</evidence>
<keyword evidence="3" id="KW-1003">Cell membrane</keyword>
<evidence type="ECO:0000256" key="7">
    <source>
        <dbReference type="RuleBase" id="RU363032"/>
    </source>
</evidence>
<feature type="transmembrane region" description="Helical" evidence="7">
    <location>
        <begin position="97"/>
        <end position="120"/>
    </location>
</feature>
<evidence type="ECO:0000313" key="10">
    <source>
        <dbReference type="EMBL" id="PXA73230.1"/>
    </source>
</evidence>
<dbReference type="Pfam" id="PF00528">
    <property type="entry name" value="BPD_transp_1"/>
    <property type="match status" value="1"/>
</dbReference>
<dbReference type="FunFam" id="1.10.3720.10:FF:000003">
    <property type="entry name" value="Aliphatic sulfonate ABC transporter permease"/>
    <property type="match status" value="1"/>
</dbReference>
<dbReference type="PANTHER" id="PTHR30151">
    <property type="entry name" value="ALKANE SULFONATE ABC TRANSPORTER-RELATED, MEMBRANE SUBUNIT"/>
    <property type="match status" value="1"/>
</dbReference>
<dbReference type="Gene3D" id="1.10.3720.10">
    <property type="entry name" value="MetI-like"/>
    <property type="match status" value="1"/>
</dbReference>
<dbReference type="InterPro" id="IPR000515">
    <property type="entry name" value="MetI-like"/>
</dbReference>
<gene>
    <name evidence="10" type="ORF">CTB96_00250</name>
</gene>
<dbReference type="EMBL" id="QHLY01000003">
    <property type="protein sequence ID" value="PXA73230.1"/>
    <property type="molecule type" value="Genomic_DNA"/>
</dbReference>
<feature type="transmembrane region" description="Helical" evidence="7">
    <location>
        <begin position="40"/>
        <end position="57"/>
    </location>
</feature>
<evidence type="ECO:0000259" key="9">
    <source>
        <dbReference type="PROSITE" id="PS50928"/>
    </source>
</evidence>
<feature type="transmembrane region" description="Helical" evidence="7">
    <location>
        <begin position="156"/>
        <end position="175"/>
    </location>
</feature>
<accession>A0A318A7F7</accession>
<evidence type="ECO:0000313" key="11">
    <source>
        <dbReference type="Proteomes" id="UP000246722"/>
    </source>
</evidence>
<name>A0A318A7F7_9MICO</name>
<feature type="region of interest" description="Disordered" evidence="8">
    <location>
        <begin position="1"/>
        <end position="33"/>
    </location>
</feature>
<dbReference type="CDD" id="cd06261">
    <property type="entry name" value="TM_PBP2"/>
    <property type="match status" value="1"/>
</dbReference>
<comment type="caution">
    <text evidence="10">The sequence shown here is derived from an EMBL/GenBank/DDBJ whole genome shotgun (WGS) entry which is preliminary data.</text>
</comment>
<proteinExistence type="inferred from homology"/>
<dbReference type="GO" id="GO:0042918">
    <property type="term" value="P:alkanesulfonate transmembrane transport"/>
    <property type="evidence" value="ECO:0007669"/>
    <property type="project" value="UniProtKB-ARBA"/>
</dbReference>
<comment type="similarity">
    <text evidence="7">Belongs to the binding-protein-dependent transport system permease family.</text>
</comment>
<keyword evidence="4 7" id="KW-0812">Transmembrane</keyword>
<keyword evidence="5 7" id="KW-1133">Transmembrane helix</keyword>
<dbReference type="AlphaFoldDB" id="A0A318A7F7"/>
<feature type="domain" description="ABC transmembrane type-1" evidence="9">
    <location>
        <begin position="86"/>
        <end position="270"/>
    </location>
</feature>
<dbReference type="Proteomes" id="UP000246722">
    <property type="component" value="Unassembled WGS sequence"/>
</dbReference>
<dbReference type="GO" id="GO:0005886">
    <property type="term" value="C:plasma membrane"/>
    <property type="evidence" value="ECO:0007669"/>
    <property type="project" value="UniProtKB-SubCell"/>
</dbReference>
<evidence type="ECO:0000256" key="1">
    <source>
        <dbReference type="ARBA" id="ARBA00004651"/>
    </source>
</evidence>
<dbReference type="InterPro" id="IPR035906">
    <property type="entry name" value="MetI-like_sf"/>
</dbReference>
<keyword evidence="6 7" id="KW-0472">Membrane</keyword>
<dbReference type="PROSITE" id="PS50928">
    <property type="entry name" value="ABC_TM1"/>
    <property type="match status" value="1"/>
</dbReference>
<evidence type="ECO:0000256" key="8">
    <source>
        <dbReference type="SAM" id="MobiDB-lite"/>
    </source>
</evidence>
<evidence type="ECO:0000256" key="4">
    <source>
        <dbReference type="ARBA" id="ARBA00022692"/>
    </source>
</evidence>
<reference evidence="10 11" key="1">
    <citation type="submission" date="2018-05" db="EMBL/GenBank/DDBJ databases">
        <title>Genetic diversity of glacier-inhabiting Cryobacterium bacteria in China and description of Cryobacterium mengkeensis sp. nov. and Arthrobacter glacialis sp. nov.</title>
        <authorList>
            <person name="Liu Q."/>
            <person name="Xin Y.-H."/>
        </authorList>
    </citation>
    <scope>NUCLEOTIDE SEQUENCE [LARGE SCALE GENOMIC DNA]</scope>
    <source>
        <strain evidence="10 11">SK-1</strain>
    </source>
</reference>
<dbReference type="PANTHER" id="PTHR30151:SF38">
    <property type="entry name" value="ALIPHATIC SULFONATES TRANSPORT PERMEASE PROTEIN SSUC-RELATED"/>
    <property type="match status" value="1"/>
</dbReference>
<comment type="subcellular location">
    <subcellularLocation>
        <location evidence="1 7">Cell membrane</location>
        <topology evidence="1 7">Multi-pass membrane protein</topology>
    </subcellularLocation>
</comment>
<protein>
    <submittedName>
        <fullName evidence="10">ABC transporter permease</fullName>
    </submittedName>
</protein>
<feature type="transmembrane region" description="Helical" evidence="7">
    <location>
        <begin position="205"/>
        <end position="226"/>
    </location>
</feature>
<feature type="transmembrane region" description="Helical" evidence="7">
    <location>
        <begin position="246"/>
        <end position="266"/>
    </location>
</feature>
<organism evidence="10 11">
    <name type="scientific">Cryobacterium arcticum</name>
    <dbReference type="NCBI Taxonomy" id="670052"/>
    <lineage>
        <taxon>Bacteria</taxon>
        <taxon>Bacillati</taxon>
        <taxon>Actinomycetota</taxon>
        <taxon>Actinomycetes</taxon>
        <taxon>Micrococcales</taxon>
        <taxon>Microbacteriaceae</taxon>
        <taxon>Cryobacterium</taxon>
    </lineage>
</organism>
<dbReference type="SUPFAM" id="SSF161098">
    <property type="entry name" value="MetI-like"/>
    <property type="match status" value="1"/>
</dbReference>
<sequence>MMTSTLTAARRRAERRADGASTSAPTTPDRSRRSFRRNAPLGWILPVAIIVIWYILYETGVINPTLFSSPVQVIEALIESMLTGAFWENFLASATRWIVGFLIGASLGLVLGSITGLSRLSERLLDTTFQMLRTVPFMGLVPLFVIWFGLGEMPKIILISFAAFFPVYLATYAGIRDIDRKLIEVGRVYELSTFRTVKDIVMPGALPSILQGIRLALGVAWLALVIAELNGANSGIGYWMQQGREFVRVDIVIAALLVFAVVGKLVDMFVRMLEQRLLGWRDNLAKEM</sequence>
<evidence type="ECO:0000256" key="3">
    <source>
        <dbReference type="ARBA" id="ARBA00022475"/>
    </source>
</evidence>